<dbReference type="EMBL" id="JAGMWT010000023">
    <property type="protein sequence ID" value="KAH7111770.1"/>
    <property type="molecule type" value="Genomic_DNA"/>
</dbReference>
<dbReference type="AlphaFoldDB" id="A0A9P9I9S9"/>
<keyword evidence="1" id="KW-0472">Membrane</keyword>
<feature type="transmembrane region" description="Helical" evidence="1">
    <location>
        <begin position="168"/>
        <end position="187"/>
    </location>
</feature>
<dbReference type="Proteomes" id="UP000700596">
    <property type="component" value="Unassembled WGS sequence"/>
</dbReference>
<organism evidence="3 4">
    <name type="scientific">Dendryphion nanum</name>
    <dbReference type="NCBI Taxonomy" id="256645"/>
    <lineage>
        <taxon>Eukaryota</taxon>
        <taxon>Fungi</taxon>
        <taxon>Dikarya</taxon>
        <taxon>Ascomycota</taxon>
        <taxon>Pezizomycotina</taxon>
        <taxon>Dothideomycetes</taxon>
        <taxon>Pleosporomycetidae</taxon>
        <taxon>Pleosporales</taxon>
        <taxon>Torulaceae</taxon>
        <taxon>Dendryphion</taxon>
    </lineage>
</organism>
<evidence type="ECO:0000256" key="1">
    <source>
        <dbReference type="SAM" id="Phobius"/>
    </source>
</evidence>
<feature type="transmembrane region" description="Helical" evidence="1">
    <location>
        <begin position="20"/>
        <end position="42"/>
    </location>
</feature>
<feature type="domain" description="Rhodopsin" evidence="2">
    <location>
        <begin position="37"/>
        <end position="191"/>
    </location>
</feature>
<comment type="caution">
    <text evidence="3">The sequence shown here is derived from an EMBL/GenBank/DDBJ whole genome shotgun (WGS) entry which is preliminary data.</text>
</comment>
<keyword evidence="4" id="KW-1185">Reference proteome</keyword>
<keyword evidence="1" id="KW-0812">Transmembrane</keyword>
<gene>
    <name evidence="3" type="ORF">B0J11DRAFT_585710</name>
</gene>
<feature type="transmembrane region" description="Helical" evidence="1">
    <location>
        <begin position="54"/>
        <end position="76"/>
    </location>
</feature>
<sequence>MFYDAKNDDDSSLPANTNLFWLFFCIFCTLGIGVVQFVMNVLHDNRFLARDNLIVSGYTVYVGSALSWHFVVLLGLGRHAPAFEKKDENSSNGSPITQSLQFTLMALANLTLSSLLARVLPQFQKQTTAIIGIIATWIAYIVFTFIFQCSSQISEPIDTTACRKSYRLVPVALLGMVTDLVMAGWTIPNIHLSDRTLILTFGARAVLPVVASADMWYGSNASTRFNARYRSGFSLFSSVWTIQGHRFSYSVLNQ</sequence>
<reference evidence="3" key="1">
    <citation type="journal article" date="2021" name="Nat. Commun.">
        <title>Genetic determinants of endophytism in the Arabidopsis root mycobiome.</title>
        <authorList>
            <person name="Mesny F."/>
            <person name="Miyauchi S."/>
            <person name="Thiergart T."/>
            <person name="Pickel B."/>
            <person name="Atanasova L."/>
            <person name="Karlsson M."/>
            <person name="Huettel B."/>
            <person name="Barry K.W."/>
            <person name="Haridas S."/>
            <person name="Chen C."/>
            <person name="Bauer D."/>
            <person name="Andreopoulos W."/>
            <person name="Pangilinan J."/>
            <person name="LaButti K."/>
            <person name="Riley R."/>
            <person name="Lipzen A."/>
            <person name="Clum A."/>
            <person name="Drula E."/>
            <person name="Henrissat B."/>
            <person name="Kohler A."/>
            <person name="Grigoriev I.V."/>
            <person name="Martin F.M."/>
            <person name="Hacquard S."/>
        </authorList>
    </citation>
    <scope>NUCLEOTIDE SEQUENCE</scope>
    <source>
        <strain evidence="3">MPI-CAGE-CH-0243</strain>
    </source>
</reference>
<accession>A0A9P9I9S9</accession>
<evidence type="ECO:0000313" key="4">
    <source>
        <dbReference type="Proteomes" id="UP000700596"/>
    </source>
</evidence>
<keyword evidence="1" id="KW-1133">Transmembrane helix</keyword>
<name>A0A9P9I9S9_9PLEO</name>
<dbReference type="OrthoDB" id="3918601at2759"/>
<protein>
    <recommendedName>
        <fullName evidence="2">Rhodopsin domain-containing protein</fullName>
    </recommendedName>
</protein>
<proteinExistence type="predicted"/>
<dbReference type="Pfam" id="PF20684">
    <property type="entry name" value="Fung_rhodopsin"/>
    <property type="match status" value="1"/>
</dbReference>
<evidence type="ECO:0000313" key="3">
    <source>
        <dbReference type="EMBL" id="KAH7111770.1"/>
    </source>
</evidence>
<feature type="transmembrane region" description="Helical" evidence="1">
    <location>
        <begin position="129"/>
        <end position="148"/>
    </location>
</feature>
<dbReference type="InterPro" id="IPR049326">
    <property type="entry name" value="Rhodopsin_dom_fungi"/>
</dbReference>
<evidence type="ECO:0000259" key="2">
    <source>
        <dbReference type="Pfam" id="PF20684"/>
    </source>
</evidence>